<keyword evidence="1" id="KW-0732">Signal</keyword>
<gene>
    <name evidence="2" type="ORF">SAMN02745129_3851</name>
</gene>
<dbReference type="EMBL" id="FQXG01000006">
    <property type="protein sequence ID" value="SHI05357.1"/>
    <property type="molecule type" value="Genomic_DNA"/>
</dbReference>
<dbReference type="Gene3D" id="3.40.50.1820">
    <property type="entry name" value="alpha/beta hydrolase"/>
    <property type="match status" value="1"/>
</dbReference>
<dbReference type="PANTHER" id="PTHR48098">
    <property type="entry name" value="ENTEROCHELIN ESTERASE-RELATED"/>
    <property type="match status" value="1"/>
</dbReference>
<dbReference type="InterPro" id="IPR000801">
    <property type="entry name" value="Esterase-like"/>
</dbReference>
<dbReference type="Proteomes" id="UP000184268">
    <property type="component" value="Unassembled WGS sequence"/>
</dbReference>
<dbReference type="PROSITE" id="PS51257">
    <property type="entry name" value="PROKAR_LIPOPROTEIN"/>
    <property type="match status" value="1"/>
</dbReference>
<dbReference type="PANTHER" id="PTHR48098:SF6">
    <property type="entry name" value="FERRI-BACILLIBACTIN ESTERASE BESA"/>
    <property type="match status" value="1"/>
</dbReference>
<protein>
    <submittedName>
        <fullName evidence="2">Putative esterase</fullName>
    </submittedName>
</protein>
<dbReference type="InterPro" id="IPR050583">
    <property type="entry name" value="Mycobacterial_A85_antigen"/>
</dbReference>
<dbReference type="RefSeq" id="WP_234977439.1">
    <property type="nucleotide sequence ID" value="NZ_FQXG01000006.1"/>
</dbReference>
<accession>A0A1M5XZX1</accession>
<dbReference type="Pfam" id="PF00756">
    <property type="entry name" value="Esterase"/>
    <property type="match status" value="2"/>
</dbReference>
<evidence type="ECO:0000313" key="2">
    <source>
        <dbReference type="EMBL" id="SHI05357.1"/>
    </source>
</evidence>
<dbReference type="InterPro" id="IPR029058">
    <property type="entry name" value="AB_hydrolase_fold"/>
</dbReference>
<dbReference type="SUPFAM" id="SSF53474">
    <property type="entry name" value="alpha/beta-Hydrolases"/>
    <property type="match status" value="1"/>
</dbReference>
<evidence type="ECO:0000313" key="3">
    <source>
        <dbReference type="Proteomes" id="UP000184268"/>
    </source>
</evidence>
<sequence length="309" mass="34472">MNRERGWKLAMATLLWGLGCSAWAALPEVSSGNLVRLESFPSARIPARHVDVWVPAGFAEEQRFEVLYMHDGQMLFDADTTWNGQEWQVDEVASALMASGAVRPFIVVGVHNGDRQRHNEYFPQAPFEALPESVQAEFLQLERQPGLPLFGGPVNSDAYLDFLLTELVPQIEARFPVKPGPENRYLMGSSMGGLISWYALLSHPEAFAGAAALSTHWPGIMTADNPAPAAFRAYIAQRLPLLAGQKLYFDYGDQTLDALYPPLQAQVDPLFADYPKDLWISRFFSGAAHTESDWAERLDQPLRFLFGTQ</sequence>
<organism evidence="2 3">
    <name type="scientific">Ferrimonas marina</name>
    <dbReference type="NCBI Taxonomy" id="299255"/>
    <lineage>
        <taxon>Bacteria</taxon>
        <taxon>Pseudomonadati</taxon>
        <taxon>Pseudomonadota</taxon>
        <taxon>Gammaproteobacteria</taxon>
        <taxon>Alteromonadales</taxon>
        <taxon>Ferrimonadaceae</taxon>
        <taxon>Ferrimonas</taxon>
    </lineage>
</organism>
<feature type="signal peptide" evidence="1">
    <location>
        <begin position="1"/>
        <end position="24"/>
    </location>
</feature>
<dbReference type="STRING" id="299255.SAMN02745129_3851"/>
<feature type="chain" id="PRO_5013178004" evidence="1">
    <location>
        <begin position="25"/>
        <end position="309"/>
    </location>
</feature>
<keyword evidence="3" id="KW-1185">Reference proteome</keyword>
<name>A0A1M5XZX1_9GAMM</name>
<dbReference type="AlphaFoldDB" id="A0A1M5XZX1"/>
<reference evidence="2 3" key="1">
    <citation type="submission" date="2016-11" db="EMBL/GenBank/DDBJ databases">
        <authorList>
            <person name="Jaros S."/>
            <person name="Januszkiewicz K."/>
            <person name="Wedrychowicz H."/>
        </authorList>
    </citation>
    <scope>NUCLEOTIDE SEQUENCE [LARGE SCALE GENOMIC DNA]</scope>
    <source>
        <strain evidence="2 3">DSM 16917</strain>
    </source>
</reference>
<proteinExistence type="predicted"/>
<evidence type="ECO:0000256" key="1">
    <source>
        <dbReference type="SAM" id="SignalP"/>
    </source>
</evidence>